<evidence type="ECO:0000256" key="1">
    <source>
        <dbReference type="SAM" id="SignalP"/>
    </source>
</evidence>
<keyword evidence="3" id="KW-1185">Reference proteome</keyword>
<dbReference type="EMBL" id="JAPTSV010000016">
    <property type="protein sequence ID" value="KAJ1519573.1"/>
    <property type="molecule type" value="Genomic_DNA"/>
</dbReference>
<proteinExistence type="predicted"/>
<feature type="signal peptide" evidence="1">
    <location>
        <begin position="1"/>
        <end position="25"/>
    </location>
</feature>
<evidence type="ECO:0000313" key="3">
    <source>
        <dbReference type="Proteomes" id="UP001075354"/>
    </source>
</evidence>
<dbReference type="AlphaFoldDB" id="A0AAV7X478"/>
<evidence type="ECO:0000313" key="2">
    <source>
        <dbReference type="EMBL" id="KAJ1519573.1"/>
    </source>
</evidence>
<organism evidence="2 3">
    <name type="scientific">Megalurothrips usitatus</name>
    <name type="common">bean blossom thrips</name>
    <dbReference type="NCBI Taxonomy" id="439358"/>
    <lineage>
        <taxon>Eukaryota</taxon>
        <taxon>Metazoa</taxon>
        <taxon>Ecdysozoa</taxon>
        <taxon>Arthropoda</taxon>
        <taxon>Hexapoda</taxon>
        <taxon>Insecta</taxon>
        <taxon>Pterygota</taxon>
        <taxon>Neoptera</taxon>
        <taxon>Paraneoptera</taxon>
        <taxon>Thysanoptera</taxon>
        <taxon>Terebrantia</taxon>
        <taxon>Thripoidea</taxon>
        <taxon>Thripidae</taxon>
        <taxon>Megalurothrips</taxon>
    </lineage>
</organism>
<protein>
    <submittedName>
        <fullName evidence="2">Uncharacterized protein</fullName>
    </submittedName>
</protein>
<dbReference type="Proteomes" id="UP001075354">
    <property type="component" value="Chromosome 16"/>
</dbReference>
<reference evidence="2" key="1">
    <citation type="submission" date="2022-12" db="EMBL/GenBank/DDBJ databases">
        <title>Chromosome-level genome assembly of the bean flower thrips Megalurothrips usitatus.</title>
        <authorList>
            <person name="Ma L."/>
            <person name="Liu Q."/>
            <person name="Li H."/>
            <person name="Cai W."/>
        </authorList>
    </citation>
    <scope>NUCLEOTIDE SEQUENCE</scope>
    <source>
        <strain evidence="2">Cailab_2022a</strain>
    </source>
</reference>
<keyword evidence="1" id="KW-0732">Signal</keyword>
<comment type="caution">
    <text evidence="2">The sequence shown here is derived from an EMBL/GenBank/DDBJ whole genome shotgun (WGS) entry which is preliminary data.</text>
</comment>
<sequence>MARPLVLSALLVAVAVAALLPAAECSVVKKFFHKAEHGVHNGLSHVGHGLSKGAHDVEHAVKKTAYTAAAATGLAAGAVYGTVSTAGHYVKKGVENLVDKGRNKLADKIAVHH</sequence>
<feature type="chain" id="PRO_5043753762" evidence="1">
    <location>
        <begin position="26"/>
        <end position="113"/>
    </location>
</feature>
<accession>A0AAV7X478</accession>
<name>A0AAV7X478_9NEOP</name>
<gene>
    <name evidence="2" type="ORF">ONE63_004848</name>
</gene>